<evidence type="ECO:0000313" key="3">
    <source>
        <dbReference type="EMBL" id="KAG2882757.1"/>
    </source>
</evidence>
<dbReference type="EMBL" id="RCMK01001623">
    <property type="protein sequence ID" value="KAG2890927.1"/>
    <property type="molecule type" value="Genomic_DNA"/>
</dbReference>
<feature type="compositionally biased region" description="Polar residues" evidence="1">
    <location>
        <begin position="33"/>
        <end position="45"/>
    </location>
</feature>
<gene>
    <name evidence="2" type="ORF">PC113_g12425</name>
    <name evidence="3" type="ORF">PC115_g21868</name>
    <name evidence="4" type="ORF">PC117_g24366</name>
    <name evidence="5" type="ORF">PC118_g21941</name>
    <name evidence="6" type="ORF">PC129_g21203</name>
</gene>
<evidence type="ECO:0000313" key="2">
    <source>
        <dbReference type="EMBL" id="KAG2855450.1"/>
    </source>
</evidence>
<sequence>MLTVAKNPVNVTTMTTTVKPSVSSTATAEAVMPSTNSTVAGSTPLESPKNCELAMSLKRASTKNPGKSNNNKTA</sequence>
<dbReference type="AlphaFoldDB" id="A0A8T1AJT1"/>
<feature type="region of interest" description="Disordered" evidence="1">
    <location>
        <begin position="24"/>
        <end position="47"/>
    </location>
</feature>
<reference evidence="3" key="1">
    <citation type="submission" date="2018-10" db="EMBL/GenBank/DDBJ databases">
        <title>Effector identification in a new, highly contiguous assembly of the strawberry crown rot pathogen Phytophthora cactorum.</title>
        <authorList>
            <person name="Armitage A.D."/>
            <person name="Nellist C.F."/>
            <person name="Bates H."/>
            <person name="Vickerstaff R.J."/>
            <person name="Harrison R.J."/>
        </authorList>
    </citation>
    <scope>NUCLEOTIDE SEQUENCE</scope>
    <source>
        <strain evidence="2">15-7</strain>
        <strain evidence="3">4032</strain>
        <strain evidence="4">4040</strain>
        <strain evidence="5">P415</strain>
        <strain evidence="6">P421</strain>
    </source>
</reference>
<comment type="caution">
    <text evidence="3">The sequence shown here is derived from an EMBL/GenBank/DDBJ whole genome shotgun (WGS) entry which is preliminary data.</text>
</comment>
<proteinExistence type="predicted"/>
<evidence type="ECO:0000256" key="1">
    <source>
        <dbReference type="SAM" id="MobiDB-lite"/>
    </source>
</evidence>
<evidence type="ECO:0000313" key="5">
    <source>
        <dbReference type="EMBL" id="KAG2961505.1"/>
    </source>
</evidence>
<organism evidence="3 7">
    <name type="scientific">Phytophthora cactorum</name>
    <dbReference type="NCBI Taxonomy" id="29920"/>
    <lineage>
        <taxon>Eukaryota</taxon>
        <taxon>Sar</taxon>
        <taxon>Stramenopiles</taxon>
        <taxon>Oomycota</taxon>
        <taxon>Peronosporomycetes</taxon>
        <taxon>Peronosporales</taxon>
        <taxon>Peronosporaceae</taxon>
        <taxon>Phytophthora</taxon>
    </lineage>
</organism>
<name>A0A8T1AJT1_9STRA</name>
<dbReference type="Proteomes" id="UP000736787">
    <property type="component" value="Unassembled WGS sequence"/>
</dbReference>
<dbReference type="Proteomes" id="UP000735874">
    <property type="component" value="Unassembled WGS sequence"/>
</dbReference>
<evidence type="ECO:0000313" key="7">
    <source>
        <dbReference type="Proteomes" id="UP000774804"/>
    </source>
</evidence>
<dbReference type="EMBL" id="RCML01001596">
    <property type="protein sequence ID" value="KAG2961505.1"/>
    <property type="molecule type" value="Genomic_DNA"/>
</dbReference>
<dbReference type="Proteomes" id="UP000774804">
    <property type="component" value="Unassembled WGS sequence"/>
</dbReference>
<dbReference type="EMBL" id="RCMI01001639">
    <property type="protein sequence ID" value="KAG2882757.1"/>
    <property type="molecule type" value="Genomic_DNA"/>
</dbReference>
<protein>
    <submittedName>
        <fullName evidence="3">Uncharacterized protein</fullName>
    </submittedName>
</protein>
<dbReference type="Proteomes" id="UP000697107">
    <property type="component" value="Unassembled WGS sequence"/>
</dbReference>
<evidence type="ECO:0000313" key="6">
    <source>
        <dbReference type="EMBL" id="KAG3207757.1"/>
    </source>
</evidence>
<dbReference type="EMBL" id="RCMG01000376">
    <property type="protein sequence ID" value="KAG2855450.1"/>
    <property type="molecule type" value="Genomic_DNA"/>
</dbReference>
<dbReference type="Proteomes" id="UP000760860">
    <property type="component" value="Unassembled WGS sequence"/>
</dbReference>
<accession>A0A8T1AJT1</accession>
<evidence type="ECO:0000313" key="4">
    <source>
        <dbReference type="EMBL" id="KAG2890927.1"/>
    </source>
</evidence>
<dbReference type="EMBL" id="RCMV01001646">
    <property type="protein sequence ID" value="KAG3207757.1"/>
    <property type="molecule type" value="Genomic_DNA"/>
</dbReference>